<accession>A0A8D0YKK5</accession>
<dbReference type="Ensembl" id="ENSSSCT00000074396.1">
    <property type="protein sequence ID" value="ENSSSCP00000068882.1"/>
    <property type="gene ID" value="ENSSSCG00000050522.1"/>
</dbReference>
<organism evidence="1 2">
    <name type="scientific">Sus scrofa</name>
    <name type="common">Pig</name>
    <dbReference type="NCBI Taxonomy" id="9823"/>
    <lineage>
        <taxon>Eukaryota</taxon>
        <taxon>Metazoa</taxon>
        <taxon>Chordata</taxon>
        <taxon>Craniata</taxon>
        <taxon>Vertebrata</taxon>
        <taxon>Euteleostomi</taxon>
        <taxon>Mammalia</taxon>
        <taxon>Eutheria</taxon>
        <taxon>Laurasiatheria</taxon>
        <taxon>Artiodactyla</taxon>
        <taxon>Suina</taxon>
        <taxon>Suidae</taxon>
        <taxon>Sus</taxon>
    </lineage>
</organism>
<sequence>MFIAALFTIAETWKQPKCPSTDDWIKKMWYIYTMEYNSAIKKNKTMPFEATWIELETLILSKVSQKEKDKYDMISLISGI</sequence>
<evidence type="ECO:0000313" key="1">
    <source>
        <dbReference type="Ensembl" id="ENSSSCP00000068882.1"/>
    </source>
</evidence>
<proteinExistence type="predicted"/>
<reference evidence="1" key="4">
    <citation type="submission" date="2025-09" db="UniProtKB">
        <authorList>
            <consortium name="Ensembl"/>
        </authorList>
    </citation>
    <scope>IDENTIFICATION</scope>
</reference>
<protein>
    <submittedName>
        <fullName evidence="1">Uncharacterized protein</fullName>
    </submittedName>
</protein>
<keyword evidence="2" id="KW-1185">Reference proteome</keyword>
<dbReference type="Proteomes" id="UP000008227">
    <property type="component" value="Chromosome 11"/>
</dbReference>
<reference evidence="1" key="3">
    <citation type="submission" date="2025-08" db="UniProtKB">
        <authorList>
            <consortium name="Ensembl"/>
        </authorList>
    </citation>
    <scope>IDENTIFICATION</scope>
</reference>
<dbReference type="GeneTree" id="ENSGT01150000286925"/>
<dbReference type="AlphaFoldDB" id="A0A8D0YKK5"/>
<reference evidence="1" key="2">
    <citation type="journal article" date="2020" name="Gigascience">
        <title>An improved pig reference genome sequence to enable pig genetics and genomics research.</title>
        <authorList>
            <person name="Warr A."/>
            <person name="Affara N."/>
            <person name="Aken B."/>
            <person name="Beiki H."/>
            <person name="Bickhart D.M."/>
            <person name="Billis K."/>
            <person name="Chow W."/>
            <person name="Eory L."/>
            <person name="Finlayson H.A."/>
            <person name="Flicek P."/>
            <person name="Giron C.G."/>
            <person name="Griffin D.K."/>
            <person name="Hall R."/>
            <person name="Hannum G."/>
            <person name="Hourlier T."/>
            <person name="Howe K."/>
            <person name="Hume D.A."/>
            <person name="Izuogu O."/>
            <person name="Kim K."/>
            <person name="Koren S."/>
            <person name="Liu H."/>
            <person name="Manchanda N."/>
            <person name="Martin F.J."/>
            <person name="Nonneman D.J."/>
            <person name="O'Connor R.E."/>
            <person name="Phillippy A.M."/>
            <person name="Rohrer G.A."/>
            <person name="Rosen B.D."/>
            <person name="Rund L.A."/>
            <person name="Sargent C.A."/>
            <person name="Schook L.B."/>
            <person name="Schroeder S.G."/>
            <person name="Schwartz A.S."/>
            <person name="Skinner B.M."/>
            <person name="Talbot R."/>
            <person name="Tseng E."/>
            <person name="Tuggle C.K."/>
            <person name="Watson M."/>
            <person name="Smith T.P.L."/>
            <person name="Archibald A.L."/>
        </authorList>
    </citation>
    <scope>NUCLEOTIDE SEQUENCE [LARGE SCALE GENOMIC DNA]</scope>
    <source>
        <strain evidence="1">Duroc</strain>
    </source>
</reference>
<evidence type="ECO:0000313" key="2">
    <source>
        <dbReference type="Proteomes" id="UP000008227"/>
    </source>
</evidence>
<accession>A0A5G2R3W5</accession>
<name>A0A8D0YKK5_PIG</name>
<reference evidence="2" key="1">
    <citation type="submission" date="2009-11" db="EMBL/GenBank/DDBJ databases">
        <authorList>
            <consortium name="Porcine genome sequencing project"/>
        </authorList>
    </citation>
    <scope>NUCLEOTIDE SEQUENCE [LARGE SCALE GENOMIC DNA]</scope>
    <source>
        <strain evidence="2">Duroc</strain>
    </source>
</reference>